<dbReference type="GO" id="GO:0016279">
    <property type="term" value="F:protein-lysine N-methyltransferase activity"/>
    <property type="evidence" value="ECO:0007669"/>
    <property type="project" value="InterPro"/>
</dbReference>
<evidence type="ECO:0000313" key="2">
    <source>
        <dbReference type="EMBL" id="CUS07561.1"/>
    </source>
</evidence>
<dbReference type="InterPro" id="IPR050600">
    <property type="entry name" value="SETD3_SETD6_MTase"/>
</dbReference>
<dbReference type="EMBL" id="LN891197">
    <property type="protein sequence ID" value="CUS07561.1"/>
    <property type="molecule type" value="Genomic_DNA"/>
</dbReference>
<dbReference type="InterPro" id="IPR046341">
    <property type="entry name" value="SET_dom_sf"/>
</dbReference>
<dbReference type="PANTHER" id="PTHR13271:SF137">
    <property type="entry name" value="SET DOMAIN-CONTAINING PROTEIN"/>
    <property type="match status" value="1"/>
</dbReference>
<dbReference type="CDD" id="cd19177">
    <property type="entry name" value="SET_SETD4"/>
    <property type="match status" value="1"/>
</dbReference>
<dbReference type="InterPro" id="IPR044429">
    <property type="entry name" value="SETD4_SET"/>
</dbReference>
<evidence type="ECO:0000313" key="3">
    <source>
        <dbReference type="Proteomes" id="UP001412239"/>
    </source>
</evidence>
<dbReference type="SUPFAM" id="SSF82199">
    <property type="entry name" value="SET domain"/>
    <property type="match status" value="1"/>
</dbReference>
<dbReference type="Proteomes" id="UP001412239">
    <property type="component" value="Unassembled WGS sequence"/>
</dbReference>
<keyword evidence="3" id="KW-1185">Reference proteome</keyword>
<dbReference type="Gene3D" id="3.90.1410.10">
    <property type="entry name" value="set domain protein methyltransferase, domain 1"/>
    <property type="match status" value="1"/>
</dbReference>
<organism evidence="2 3">
    <name type="scientific">Tuber aestivum</name>
    <name type="common">summer truffle</name>
    <dbReference type="NCBI Taxonomy" id="59557"/>
    <lineage>
        <taxon>Eukaryota</taxon>
        <taxon>Fungi</taxon>
        <taxon>Dikarya</taxon>
        <taxon>Ascomycota</taxon>
        <taxon>Pezizomycotina</taxon>
        <taxon>Pezizomycetes</taxon>
        <taxon>Pezizales</taxon>
        <taxon>Tuberaceae</taxon>
        <taxon>Tuber</taxon>
    </lineage>
</organism>
<proteinExistence type="predicted"/>
<gene>
    <name evidence="2" type="ORF">GSTUAT00008357001</name>
</gene>
<dbReference type="PROSITE" id="PS50280">
    <property type="entry name" value="SET"/>
    <property type="match status" value="1"/>
</dbReference>
<reference evidence="2" key="1">
    <citation type="submission" date="2015-10" db="EMBL/GenBank/DDBJ databases">
        <authorList>
            <person name="Regsiter A."/>
            <person name="william w."/>
        </authorList>
    </citation>
    <scope>NUCLEOTIDE SEQUENCE</scope>
    <source>
        <strain evidence="2">Montdore</strain>
    </source>
</reference>
<dbReference type="AlphaFoldDB" id="A0A292PLC5"/>
<name>A0A292PLC5_9PEZI</name>
<sequence>MTDRKTIPTPATTGTHALFTLWARKHGIEFPKLIPAYLPPAGLGIIATEEITGPDQTRHGKTISMSLGEVIAFTPNALLLTRENIERFSPGCGLGSLLRQKRDDGGLSSHAVFAAVIAREMRRIAEGHENMWREWIDVWPKAKEFRGGMPLMWSPEESNLLPPSAKRLLDEQREKFTRDFRTVEQKGFGFTKQEYMWSWIVVNTRTLFYKPPHPAYNDLPREDCMALCPFIDYFNHSDDGCNVQLTPTGFTVTPTKPNHPANTQLFVTYGCHSNDFLLVEYGFNLPLEKNKWDEVSITPYLLPLLSEEHKRVLSREGFLGKYAFDKEAFCFRTQAAVRLMLIEHPEMDANRRKVEVWKNFLAGHDDGEREREAVEERLLGFLDALEEEGKCAVLEADKLQRHSIGDLIKMRWEQILRMANDVRTNMVGENGERRGRRYAT</sequence>
<feature type="domain" description="SET" evidence="1">
    <location>
        <begin position="31"/>
        <end position="270"/>
    </location>
</feature>
<accession>A0A292PLC5</accession>
<protein>
    <recommendedName>
        <fullName evidence="1">SET domain-containing protein</fullName>
    </recommendedName>
</protein>
<dbReference type="InterPro" id="IPR001214">
    <property type="entry name" value="SET_dom"/>
</dbReference>
<evidence type="ECO:0000259" key="1">
    <source>
        <dbReference type="PROSITE" id="PS50280"/>
    </source>
</evidence>
<dbReference type="PANTHER" id="PTHR13271">
    <property type="entry name" value="UNCHARACTERIZED PUTATIVE METHYLTRANSFERASE"/>
    <property type="match status" value="1"/>
</dbReference>